<dbReference type="AlphaFoldDB" id="A0AAW2YV06"/>
<feature type="region of interest" description="Disordered" evidence="1">
    <location>
        <begin position="237"/>
        <end position="473"/>
    </location>
</feature>
<evidence type="ECO:0000256" key="1">
    <source>
        <dbReference type="SAM" id="MobiDB-lite"/>
    </source>
</evidence>
<feature type="compositionally biased region" description="Basic residues" evidence="1">
    <location>
        <begin position="18"/>
        <end position="32"/>
    </location>
</feature>
<proteinExistence type="predicted"/>
<protein>
    <submittedName>
        <fullName evidence="2">Uncharacterized protein</fullName>
    </submittedName>
</protein>
<dbReference type="Proteomes" id="UP001431209">
    <property type="component" value="Unassembled WGS sequence"/>
</dbReference>
<reference evidence="2 3" key="1">
    <citation type="submission" date="2024-03" db="EMBL/GenBank/DDBJ databases">
        <title>The Acrasis kona genome and developmental transcriptomes reveal deep origins of eukaryotic multicellular pathways.</title>
        <authorList>
            <person name="Sheikh S."/>
            <person name="Fu C.-J."/>
            <person name="Brown M.W."/>
            <person name="Baldauf S.L."/>
        </authorList>
    </citation>
    <scope>NUCLEOTIDE SEQUENCE [LARGE SCALE GENOMIC DNA]</scope>
    <source>
        <strain evidence="2 3">ATCC MYA-3509</strain>
    </source>
</reference>
<feature type="compositionally biased region" description="Basic and acidic residues" evidence="1">
    <location>
        <begin position="378"/>
        <end position="391"/>
    </location>
</feature>
<evidence type="ECO:0000313" key="2">
    <source>
        <dbReference type="EMBL" id="KAL0480052.1"/>
    </source>
</evidence>
<feature type="compositionally biased region" description="Polar residues" evidence="1">
    <location>
        <begin position="501"/>
        <end position="517"/>
    </location>
</feature>
<name>A0AAW2YV06_9EUKA</name>
<comment type="caution">
    <text evidence="2">The sequence shown here is derived from an EMBL/GenBank/DDBJ whole genome shotgun (WGS) entry which is preliminary data.</text>
</comment>
<feature type="compositionally biased region" description="Low complexity" evidence="1">
    <location>
        <begin position="34"/>
        <end position="49"/>
    </location>
</feature>
<organism evidence="2 3">
    <name type="scientific">Acrasis kona</name>
    <dbReference type="NCBI Taxonomy" id="1008807"/>
    <lineage>
        <taxon>Eukaryota</taxon>
        <taxon>Discoba</taxon>
        <taxon>Heterolobosea</taxon>
        <taxon>Tetramitia</taxon>
        <taxon>Eutetramitia</taxon>
        <taxon>Acrasidae</taxon>
        <taxon>Acrasis</taxon>
    </lineage>
</organism>
<gene>
    <name evidence="2" type="ORF">AKO1_010923</name>
</gene>
<keyword evidence="3" id="KW-1185">Reference proteome</keyword>
<feature type="compositionally biased region" description="Polar residues" evidence="1">
    <location>
        <begin position="529"/>
        <end position="541"/>
    </location>
</feature>
<accession>A0AAW2YV06</accession>
<feature type="compositionally biased region" description="Basic residues" evidence="1">
    <location>
        <begin position="347"/>
        <end position="356"/>
    </location>
</feature>
<feature type="compositionally biased region" description="Acidic residues" evidence="1">
    <location>
        <begin position="430"/>
        <end position="440"/>
    </location>
</feature>
<feature type="region of interest" description="Disordered" evidence="1">
    <location>
        <begin position="501"/>
        <end position="541"/>
    </location>
</feature>
<feature type="compositionally biased region" description="Basic and acidic residues" evidence="1">
    <location>
        <begin position="459"/>
        <end position="470"/>
    </location>
</feature>
<feature type="compositionally biased region" description="Basic residues" evidence="1">
    <location>
        <begin position="518"/>
        <end position="528"/>
    </location>
</feature>
<sequence length="541" mass="61175">MFNEKHKQKKADRLPTPKAKKQTPRRRGRKPKTNSSNVPSSSSPPSSSHSHQRTSNGIRKSKLRKGPGLDVYEVMCATNLQRVLPDDMEKEKLTETSLEMINQAVILQCENKNTLLNQDERTELVPSVRYFLTQGNNVHMGTTCDNIQQSKINNEPTEALQQLHTQLIDDGLKNRFGNMGDYIQQNISLRTKGCIYKLNVNRVLNEVFNLKKTIVLNDLKEMGAQVSPQEEEFLLNQDNHSNNNNNNNAQHSSHHSTSSRNYMSTTEKKDSKKRGGRRRAGPDIMDSDAKTPSVEDQQQQQAVNHNTPRTTGRTRTATRRAEAIALAKASSNHYKEDSEEENNTIYRPRKRIRKSANVKNVKNKSQEESVGQPEEEAGDKHDQDDEIESHPSESQQSQETNTDEENNHQQEGMHEDDDDHDDSKKKILDFDDDASLEGDVESNHSQIGDEDSALLMEITKGDGARFEMDHQPPSLSEAELLAAVARGYNTRSSERKLMTQLKQLDGENSGTDSSSQTNHRHKRIKRNTSKSNNNDSTPSSD</sequence>
<feature type="compositionally biased region" description="Polar residues" evidence="1">
    <location>
        <begin position="294"/>
        <end position="306"/>
    </location>
</feature>
<feature type="region of interest" description="Disordered" evidence="1">
    <location>
        <begin position="1"/>
        <end position="65"/>
    </location>
</feature>
<feature type="compositionally biased region" description="Low complexity" evidence="1">
    <location>
        <begin position="239"/>
        <end position="261"/>
    </location>
</feature>
<evidence type="ECO:0000313" key="3">
    <source>
        <dbReference type="Proteomes" id="UP001431209"/>
    </source>
</evidence>
<dbReference type="EMBL" id="JAOPGA020000623">
    <property type="protein sequence ID" value="KAL0480052.1"/>
    <property type="molecule type" value="Genomic_DNA"/>
</dbReference>
<feature type="compositionally biased region" description="Basic residues" evidence="1">
    <location>
        <begin position="1"/>
        <end position="10"/>
    </location>
</feature>